<dbReference type="Proteomes" id="UP000002899">
    <property type="component" value="Chromosome I"/>
</dbReference>
<reference evidence="3 4" key="1">
    <citation type="journal article" date="2012" name="Nucleic Acids Res.">
        <title>Sequencing of the smallest Apicomplexan genome from the human pathogen Babesia microti.</title>
        <authorList>
            <person name="Cornillot E."/>
            <person name="Hadj-Kaddour K."/>
            <person name="Dassouli A."/>
            <person name="Noel B."/>
            <person name="Ranwez V."/>
            <person name="Vacherie B."/>
            <person name="Augagneur Y."/>
            <person name="Bres V."/>
            <person name="Duclos A."/>
            <person name="Randazzo S."/>
            <person name="Carcy B."/>
            <person name="Debierre-Grockiego F."/>
            <person name="Delbecq S."/>
            <person name="Moubri-Menage K."/>
            <person name="Shams-Eldin H."/>
            <person name="Usmani-Brown S."/>
            <person name="Bringaud F."/>
            <person name="Wincker P."/>
            <person name="Vivares C.P."/>
            <person name="Schwarz R.T."/>
            <person name="Schetters T.P."/>
            <person name="Krause P.J."/>
            <person name="Gorenflot A."/>
            <person name="Berry V."/>
            <person name="Barbe V."/>
            <person name="Ben Mamoun C."/>
        </authorList>
    </citation>
    <scope>NUCLEOTIDE SEQUENCE [LARGE SCALE GENOMIC DNA]</scope>
    <source>
        <strain evidence="3 4">RI</strain>
    </source>
</reference>
<protein>
    <submittedName>
        <fullName evidence="3">Transmembrane protein, putative sugar transporter</fullName>
    </submittedName>
</protein>
<feature type="transmembrane region" description="Helical" evidence="2">
    <location>
        <begin position="472"/>
        <end position="496"/>
    </location>
</feature>
<dbReference type="KEGG" id="bmic:BMR1_01G03515"/>
<dbReference type="RefSeq" id="XP_012647771.1">
    <property type="nucleotide sequence ID" value="XM_012792317.1"/>
</dbReference>
<dbReference type="GO" id="GO:0005886">
    <property type="term" value="C:plasma membrane"/>
    <property type="evidence" value="ECO:0007669"/>
    <property type="project" value="TreeGrafter"/>
</dbReference>
<dbReference type="VEuPathDB" id="PiroplasmaDB:BMR1_01G03515"/>
<keyword evidence="3" id="KW-0762">Sugar transport</keyword>
<feature type="transmembrane region" description="Helical" evidence="2">
    <location>
        <begin position="114"/>
        <end position="134"/>
    </location>
</feature>
<organism evidence="3 4">
    <name type="scientific">Babesia microti (strain RI)</name>
    <dbReference type="NCBI Taxonomy" id="1133968"/>
    <lineage>
        <taxon>Eukaryota</taxon>
        <taxon>Sar</taxon>
        <taxon>Alveolata</taxon>
        <taxon>Apicomplexa</taxon>
        <taxon>Aconoidasida</taxon>
        <taxon>Piroplasmida</taxon>
        <taxon>Babesiidae</taxon>
        <taxon>Babesia</taxon>
    </lineage>
</organism>
<dbReference type="PANTHER" id="PTHR11328:SF24">
    <property type="entry name" value="MAJOR FACILITATOR SUPERFAMILY (MFS) PROFILE DOMAIN-CONTAINING PROTEIN"/>
    <property type="match status" value="1"/>
</dbReference>
<dbReference type="InterPro" id="IPR039672">
    <property type="entry name" value="MFS_2"/>
</dbReference>
<feature type="transmembrane region" description="Helical" evidence="2">
    <location>
        <begin position="295"/>
        <end position="317"/>
    </location>
</feature>
<accession>I7J5S3</accession>
<keyword evidence="4" id="KW-1185">Reference proteome</keyword>
<dbReference type="GO" id="GO:0015293">
    <property type="term" value="F:symporter activity"/>
    <property type="evidence" value="ECO:0007669"/>
    <property type="project" value="InterPro"/>
</dbReference>
<dbReference type="AlphaFoldDB" id="I7J5S3"/>
<reference evidence="3 4" key="2">
    <citation type="journal article" date="2013" name="PLoS ONE">
        <title>Whole genome mapping and re-organization of the nuclear and mitochondrial genomes of Babesia microti isolates.</title>
        <authorList>
            <person name="Cornillot E."/>
            <person name="Dassouli A."/>
            <person name="Garg A."/>
            <person name="Pachikara N."/>
            <person name="Randazzo S."/>
            <person name="Depoix D."/>
            <person name="Carcy B."/>
            <person name="Delbecq S."/>
            <person name="Frutos R."/>
            <person name="Silva J.C."/>
            <person name="Sutton R."/>
            <person name="Krause P.J."/>
            <person name="Mamoun C.B."/>
        </authorList>
    </citation>
    <scope>NUCLEOTIDE SEQUENCE [LARGE SCALE GENOMIC DNA]</scope>
    <source>
        <strain evidence="3 4">RI</strain>
    </source>
</reference>
<feature type="transmembrane region" description="Helical" evidence="2">
    <location>
        <begin position="387"/>
        <end position="408"/>
    </location>
</feature>
<evidence type="ECO:0000256" key="2">
    <source>
        <dbReference type="SAM" id="Phobius"/>
    </source>
</evidence>
<keyword evidence="2" id="KW-0472">Membrane</keyword>
<dbReference type="OMA" id="VYYIPWT"/>
<evidence type="ECO:0000256" key="1">
    <source>
        <dbReference type="ARBA" id="ARBA00008335"/>
    </source>
</evidence>
<dbReference type="Pfam" id="PF13347">
    <property type="entry name" value="MFS_2"/>
    <property type="match status" value="1"/>
</dbReference>
<feature type="transmembrane region" description="Helical" evidence="2">
    <location>
        <begin position="146"/>
        <end position="172"/>
    </location>
</feature>
<comment type="similarity">
    <text evidence="1">Belongs to the major facilitator superfamily.</text>
</comment>
<dbReference type="PANTHER" id="PTHR11328">
    <property type="entry name" value="MAJOR FACILITATOR SUPERFAMILY DOMAIN-CONTAINING PROTEIN"/>
    <property type="match status" value="1"/>
</dbReference>
<feature type="transmembrane region" description="Helical" evidence="2">
    <location>
        <begin position="220"/>
        <end position="240"/>
    </location>
</feature>
<feature type="transmembrane region" description="Helical" evidence="2">
    <location>
        <begin position="362"/>
        <end position="381"/>
    </location>
</feature>
<feature type="transmembrane region" description="Helical" evidence="2">
    <location>
        <begin position="332"/>
        <end position="350"/>
    </location>
</feature>
<dbReference type="Gene3D" id="1.20.1250.20">
    <property type="entry name" value="MFS general substrate transporter like domains"/>
    <property type="match status" value="1"/>
</dbReference>
<feature type="transmembrane region" description="Helical" evidence="2">
    <location>
        <begin position="83"/>
        <end position="102"/>
    </location>
</feature>
<name>I7J5S3_BABMR</name>
<evidence type="ECO:0000313" key="3">
    <source>
        <dbReference type="EMBL" id="CCF73162.1"/>
    </source>
</evidence>
<sequence>MDALVNDEISSSTHDSSIISETSGNGSLPNHIPILTMILYSFPQLPFICMSTTILAYIIPLYATHYNWGIGIYYFYLDQIGTLVFLMSISMTITQPLIGLILGSSDGNLNIKKFKISFIFGSFIFGVGFVLIVYLPSILSKVMQPFMYSISLVTGIGWALYEVSFASIGANLSTNYDVRIELQTWATIFYTLGTIIAHSGHALFGLFLDSLDGIRYRNYILAPIFFIILTISLCLFQIYMNDTNSECDNIIKNDIYKSSIEYEYLKMPLKKYIFIKLERSYDFLKKYLKLISNRYAIALTLMDTSNSIFLSIGAYAICFATRHIVEMPNIEAFSPLIAVVSMILILPFWFKYRIKFNPEKRTSCFFSMLVQTICVILLFFTVKAKNLTLLITLLIIYGFSNGIFHTTLQSMNGDVIDYVHSLNDKRHEGVLFGFIFFIKNGITAIVLKLLYYLLGKYGYTGIEKKLDANVLFYVKVIYGTIFVLQHSLVYIALVFYNIDREFHKRIIFDIVENRNKDLDC</sequence>
<reference evidence="3 4" key="3">
    <citation type="journal article" date="2016" name="Sci. Rep.">
        <title>Genome-wide diversity and gene expression profiling of Babesia microti isolates identify polymorphic genes that mediate host-pathogen interactions.</title>
        <authorList>
            <person name="Silva J.C."/>
            <person name="Cornillot E."/>
            <person name="McCracken C."/>
            <person name="Usmani-Brown S."/>
            <person name="Dwivedi A."/>
            <person name="Ifeonu O.O."/>
            <person name="Crabtree J."/>
            <person name="Gotia H.T."/>
            <person name="Virji A.Z."/>
            <person name="Reynes C."/>
            <person name="Colinge J."/>
            <person name="Kumar V."/>
            <person name="Lawres L."/>
            <person name="Pazzi J.E."/>
            <person name="Pablo J.V."/>
            <person name="Hung C."/>
            <person name="Brancato J."/>
            <person name="Kumari P."/>
            <person name="Orvis J."/>
            <person name="Tretina K."/>
            <person name="Chibucos M."/>
            <person name="Ott S."/>
            <person name="Sadzewicz L."/>
            <person name="Sengamalay N."/>
            <person name="Shetty A.C."/>
            <person name="Su Q."/>
            <person name="Tallon L."/>
            <person name="Fraser C.M."/>
            <person name="Frutos R."/>
            <person name="Molina D.M."/>
            <person name="Krause P.J."/>
            <person name="Ben Mamoun C."/>
        </authorList>
    </citation>
    <scope>NUCLEOTIDE SEQUENCE [LARGE SCALE GENOMIC DNA]</scope>
    <source>
        <strain evidence="3 4">RI</strain>
    </source>
</reference>
<keyword evidence="3" id="KW-0813">Transport</keyword>
<keyword evidence="2" id="KW-1133">Transmembrane helix</keyword>
<dbReference type="GeneID" id="24423785"/>
<feature type="transmembrane region" description="Helical" evidence="2">
    <location>
        <begin position="429"/>
        <end position="452"/>
    </location>
</feature>
<dbReference type="GO" id="GO:0008643">
    <property type="term" value="P:carbohydrate transport"/>
    <property type="evidence" value="ECO:0007669"/>
    <property type="project" value="InterPro"/>
</dbReference>
<proteinExistence type="inferred from homology"/>
<dbReference type="SUPFAM" id="SSF103473">
    <property type="entry name" value="MFS general substrate transporter"/>
    <property type="match status" value="1"/>
</dbReference>
<evidence type="ECO:0000313" key="4">
    <source>
        <dbReference type="Proteomes" id="UP000002899"/>
    </source>
</evidence>
<gene>
    <name evidence="3" type="ORF">BMR1_01G03515</name>
</gene>
<dbReference type="InterPro" id="IPR036259">
    <property type="entry name" value="MFS_trans_sf"/>
</dbReference>
<feature type="transmembrane region" description="Helical" evidence="2">
    <location>
        <begin position="184"/>
        <end position="208"/>
    </location>
</feature>
<dbReference type="EMBL" id="FO082871">
    <property type="protein sequence ID" value="CCF73162.1"/>
    <property type="molecule type" value="Genomic_DNA"/>
</dbReference>
<keyword evidence="2 3" id="KW-0812">Transmembrane</keyword>